<dbReference type="EMBL" id="NMUH01001255">
    <property type="protein sequence ID" value="MQL90572.1"/>
    <property type="molecule type" value="Genomic_DNA"/>
</dbReference>
<dbReference type="OrthoDB" id="1738151at2759"/>
<dbReference type="InterPro" id="IPR036928">
    <property type="entry name" value="AS_sf"/>
</dbReference>
<dbReference type="PANTHER" id="PTHR42678:SF26">
    <property type="entry name" value="OS04G0183500 PROTEIN"/>
    <property type="match status" value="1"/>
</dbReference>
<dbReference type="InterPro" id="IPR027417">
    <property type="entry name" value="P-loop_NTPase"/>
</dbReference>
<organism evidence="2 3">
    <name type="scientific">Colocasia esculenta</name>
    <name type="common">Wild taro</name>
    <name type="synonym">Arum esculentum</name>
    <dbReference type="NCBI Taxonomy" id="4460"/>
    <lineage>
        <taxon>Eukaryota</taxon>
        <taxon>Viridiplantae</taxon>
        <taxon>Streptophyta</taxon>
        <taxon>Embryophyta</taxon>
        <taxon>Tracheophyta</taxon>
        <taxon>Spermatophyta</taxon>
        <taxon>Magnoliopsida</taxon>
        <taxon>Liliopsida</taxon>
        <taxon>Araceae</taxon>
        <taxon>Aroideae</taxon>
        <taxon>Colocasieae</taxon>
        <taxon>Colocasia</taxon>
    </lineage>
</organism>
<sequence>MIAAMANFLDYDVYDLELTAVKNNSMLRKLMIETTSKSIIVIEDIDCCFDLTGKRKPTGGDDKNSDAKEDEKVKEAMANMDKEDIKVTLSGLLNFIDGLWSACGREHLIVFTTNYLERIWALNPLLHAVIEVNPDAPWQARRADRQRARLRRRGPLHGIPVLLKDNLGTRDRLNTTAGLPTLLGSVVRRDAGVVARLRAAGAVILGKASLSKWCNFRSVSGLAAQHGVSKGHVVLLLGSSPLGIPASGKFLFETYFTCIQMTDGTQASCQEELLSSSRLEGRKKVLPHFSRTAENATEEGDETPKTCPCRASRNQLHREEVPRRDLRLLLFCSSPFLFSVEVAECRGDATSGQCFTSSVCFIQLL</sequence>
<proteinExistence type="predicted"/>
<dbReference type="PANTHER" id="PTHR42678">
    <property type="entry name" value="AMIDASE"/>
    <property type="match status" value="1"/>
</dbReference>
<keyword evidence="3" id="KW-1185">Reference proteome</keyword>
<dbReference type="SUPFAM" id="SSF52540">
    <property type="entry name" value="P-loop containing nucleoside triphosphate hydrolases"/>
    <property type="match status" value="1"/>
</dbReference>
<dbReference type="SUPFAM" id="SSF75304">
    <property type="entry name" value="Amidase signature (AS) enzymes"/>
    <property type="match status" value="1"/>
</dbReference>
<dbReference type="AlphaFoldDB" id="A0A843UWM6"/>
<reference evidence="2" key="1">
    <citation type="submission" date="2017-07" db="EMBL/GenBank/DDBJ databases">
        <title>Taro Niue Genome Assembly and Annotation.</title>
        <authorList>
            <person name="Atibalentja N."/>
            <person name="Keating K."/>
            <person name="Fields C.J."/>
        </authorList>
    </citation>
    <scope>NUCLEOTIDE SEQUENCE</scope>
    <source>
        <strain evidence="2">Niue_2</strain>
        <tissue evidence="2">Leaf</tissue>
    </source>
</reference>
<dbReference type="Gene3D" id="3.90.1300.10">
    <property type="entry name" value="Amidase signature (AS) domain"/>
    <property type="match status" value="1"/>
</dbReference>
<name>A0A843UWM6_COLES</name>
<feature type="domain" description="Amidase" evidence="1">
    <location>
        <begin position="112"/>
        <end position="217"/>
    </location>
</feature>
<evidence type="ECO:0000313" key="2">
    <source>
        <dbReference type="EMBL" id="MQL90572.1"/>
    </source>
</evidence>
<evidence type="ECO:0000259" key="1">
    <source>
        <dbReference type="Pfam" id="PF01425"/>
    </source>
</evidence>
<protein>
    <recommendedName>
        <fullName evidence="1">Amidase domain-containing protein</fullName>
    </recommendedName>
</protein>
<dbReference type="Proteomes" id="UP000652761">
    <property type="component" value="Unassembled WGS sequence"/>
</dbReference>
<accession>A0A843UWM6</accession>
<comment type="caution">
    <text evidence="2">The sequence shown here is derived from an EMBL/GenBank/DDBJ whole genome shotgun (WGS) entry which is preliminary data.</text>
</comment>
<dbReference type="InterPro" id="IPR023631">
    <property type="entry name" value="Amidase_dom"/>
</dbReference>
<gene>
    <name evidence="2" type="ORF">Taro_023167</name>
</gene>
<evidence type="ECO:0000313" key="3">
    <source>
        <dbReference type="Proteomes" id="UP000652761"/>
    </source>
</evidence>
<dbReference type="Pfam" id="PF01425">
    <property type="entry name" value="Amidase"/>
    <property type="match status" value="1"/>
</dbReference>